<keyword evidence="1" id="KW-0479">Metal-binding</keyword>
<name>A0AAV3XV39_9GAST</name>
<keyword evidence="4" id="KW-1185">Reference proteome</keyword>
<evidence type="ECO:0000313" key="4">
    <source>
        <dbReference type="Proteomes" id="UP000735302"/>
    </source>
</evidence>
<gene>
    <name evidence="3" type="ORF">PoB_000076500</name>
</gene>
<sequence length="127" mass="14138">MAPCIVCKTETTKYRCPKCMERYCSVTCCRAHKEGNIHPAFRDMAGDTDEVPESLLHELSASSEIRSMLGNPHLRAMLENLVNTDKPDLAMAAAMREPIFTELADTCLRIVDKENPNLEPEATLGGR</sequence>
<evidence type="ECO:0000259" key="2">
    <source>
        <dbReference type="PROSITE" id="PS51083"/>
    </source>
</evidence>
<dbReference type="Pfam" id="PF21373">
    <property type="entry name" value="ZNHIT3_C"/>
    <property type="match status" value="1"/>
</dbReference>
<dbReference type="InterPro" id="IPR007529">
    <property type="entry name" value="Znf_HIT"/>
</dbReference>
<dbReference type="Proteomes" id="UP000735302">
    <property type="component" value="Unassembled WGS sequence"/>
</dbReference>
<dbReference type="EMBL" id="BLXT01000063">
    <property type="protein sequence ID" value="GFN74259.1"/>
    <property type="molecule type" value="Genomic_DNA"/>
</dbReference>
<reference evidence="3 4" key="1">
    <citation type="journal article" date="2021" name="Elife">
        <title>Chloroplast acquisition without the gene transfer in kleptoplastic sea slugs, Plakobranchus ocellatus.</title>
        <authorList>
            <person name="Maeda T."/>
            <person name="Takahashi S."/>
            <person name="Yoshida T."/>
            <person name="Shimamura S."/>
            <person name="Takaki Y."/>
            <person name="Nagai Y."/>
            <person name="Toyoda A."/>
            <person name="Suzuki Y."/>
            <person name="Arimoto A."/>
            <person name="Ishii H."/>
            <person name="Satoh N."/>
            <person name="Nishiyama T."/>
            <person name="Hasebe M."/>
            <person name="Maruyama T."/>
            <person name="Minagawa J."/>
            <person name="Obokata J."/>
            <person name="Shigenobu S."/>
        </authorList>
    </citation>
    <scope>NUCLEOTIDE SEQUENCE [LARGE SCALE GENOMIC DNA]</scope>
</reference>
<dbReference type="AlphaFoldDB" id="A0AAV3XV39"/>
<dbReference type="Pfam" id="PF04438">
    <property type="entry name" value="zf-HIT"/>
    <property type="match status" value="1"/>
</dbReference>
<dbReference type="CDD" id="cd23024">
    <property type="entry name" value="zf-HIT_ZNHIT2-3"/>
    <property type="match status" value="1"/>
</dbReference>
<comment type="caution">
    <text evidence="3">The sequence shown here is derived from an EMBL/GenBank/DDBJ whole genome shotgun (WGS) entry which is preliminary data.</text>
</comment>
<organism evidence="3 4">
    <name type="scientific">Plakobranchus ocellatus</name>
    <dbReference type="NCBI Taxonomy" id="259542"/>
    <lineage>
        <taxon>Eukaryota</taxon>
        <taxon>Metazoa</taxon>
        <taxon>Spiralia</taxon>
        <taxon>Lophotrochozoa</taxon>
        <taxon>Mollusca</taxon>
        <taxon>Gastropoda</taxon>
        <taxon>Heterobranchia</taxon>
        <taxon>Euthyneura</taxon>
        <taxon>Panpulmonata</taxon>
        <taxon>Sacoglossa</taxon>
        <taxon>Placobranchoidea</taxon>
        <taxon>Plakobranchidae</taxon>
        <taxon>Plakobranchus</taxon>
    </lineage>
</organism>
<dbReference type="Gene3D" id="3.30.60.190">
    <property type="match status" value="1"/>
</dbReference>
<dbReference type="InterPro" id="IPR048371">
    <property type="entry name" value="ZNHIT3_C"/>
</dbReference>
<proteinExistence type="predicted"/>
<dbReference type="InterPro" id="IPR013087">
    <property type="entry name" value="Znf_C2H2_type"/>
</dbReference>
<dbReference type="SUPFAM" id="SSF144232">
    <property type="entry name" value="HIT/MYND zinc finger-like"/>
    <property type="match status" value="1"/>
</dbReference>
<evidence type="ECO:0000313" key="3">
    <source>
        <dbReference type="EMBL" id="GFN74259.1"/>
    </source>
</evidence>
<keyword evidence="1" id="KW-0862">Zinc</keyword>
<protein>
    <submittedName>
        <fullName evidence="3">Zinc finger hit domain-containing protein 3</fullName>
    </submittedName>
</protein>
<dbReference type="PROSITE" id="PS00028">
    <property type="entry name" value="ZINC_FINGER_C2H2_1"/>
    <property type="match status" value="1"/>
</dbReference>
<accession>A0AAV3XV39</accession>
<keyword evidence="1" id="KW-0863">Zinc-finger</keyword>
<dbReference type="GO" id="GO:0008270">
    <property type="term" value="F:zinc ion binding"/>
    <property type="evidence" value="ECO:0007669"/>
    <property type="project" value="UniProtKB-UniRule"/>
</dbReference>
<evidence type="ECO:0000256" key="1">
    <source>
        <dbReference type="PROSITE-ProRule" id="PRU00453"/>
    </source>
</evidence>
<feature type="domain" description="HIT-type" evidence="2">
    <location>
        <begin position="4"/>
        <end position="38"/>
    </location>
</feature>
<dbReference type="PROSITE" id="PS51083">
    <property type="entry name" value="ZF_HIT"/>
    <property type="match status" value="1"/>
</dbReference>